<dbReference type="EMBL" id="BAABDH010000110">
    <property type="protein sequence ID" value="GAA3951957.1"/>
    <property type="molecule type" value="Genomic_DNA"/>
</dbReference>
<dbReference type="PANTHER" id="PTHR39206:SF1">
    <property type="entry name" value="SLL8004 PROTEIN"/>
    <property type="match status" value="1"/>
</dbReference>
<reference evidence="5" key="1">
    <citation type="journal article" date="2019" name="Int. J. Syst. Evol. Microbiol.">
        <title>The Global Catalogue of Microorganisms (GCM) 10K type strain sequencing project: providing services to taxonomists for standard genome sequencing and annotation.</title>
        <authorList>
            <consortium name="The Broad Institute Genomics Platform"/>
            <consortium name="The Broad Institute Genome Sequencing Center for Infectious Disease"/>
            <person name="Wu L."/>
            <person name="Ma J."/>
        </authorList>
    </citation>
    <scope>NUCLEOTIDE SEQUENCE [LARGE SCALE GENOMIC DNA]</scope>
    <source>
        <strain evidence="5">JCM 17214</strain>
    </source>
</reference>
<protein>
    <submittedName>
        <fullName evidence="4">Zeta toxin family protein</fullName>
    </submittedName>
</protein>
<dbReference type="SUPFAM" id="SSF52540">
    <property type="entry name" value="P-loop containing nucleoside triphosphate hydrolases"/>
    <property type="match status" value="1"/>
</dbReference>
<dbReference type="PANTHER" id="PTHR39206">
    <property type="entry name" value="SLL8004 PROTEIN"/>
    <property type="match status" value="1"/>
</dbReference>
<dbReference type="Proteomes" id="UP001499909">
    <property type="component" value="Unassembled WGS sequence"/>
</dbReference>
<accession>A0ABP7NQB7</accession>
<dbReference type="Pfam" id="PF06414">
    <property type="entry name" value="Zeta_toxin"/>
    <property type="match status" value="1"/>
</dbReference>
<evidence type="ECO:0000313" key="5">
    <source>
        <dbReference type="Proteomes" id="UP001499909"/>
    </source>
</evidence>
<keyword evidence="2" id="KW-0067">ATP-binding</keyword>
<gene>
    <name evidence="4" type="ORF">GCM10022406_37190</name>
</gene>
<dbReference type="RefSeq" id="WP_345117268.1">
    <property type="nucleotide sequence ID" value="NZ_BAABDH010000110.1"/>
</dbReference>
<evidence type="ECO:0000256" key="2">
    <source>
        <dbReference type="ARBA" id="ARBA00022840"/>
    </source>
</evidence>
<evidence type="ECO:0000259" key="3">
    <source>
        <dbReference type="Pfam" id="PF06414"/>
    </source>
</evidence>
<evidence type="ECO:0000313" key="4">
    <source>
        <dbReference type="EMBL" id="GAA3951957.1"/>
    </source>
</evidence>
<comment type="caution">
    <text evidence="4">The sequence shown here is derived from an EMBL/GenBank/DDBJ whole genome shotgun (WGS) entry which is preliminary data.</text>
</comment>
<feature type="domain" description="Zeta toxin" evidence="3">
    <location>
        <begin position="108"/>
        <end position="215"/>
    </location>
</feature>
<keyword evidence="5" id="KW-1185">Reference proteome</keyword>
<evidence type="ECO:0000256" key="1">
    <source>
        <dbReference type="ARBA" id="ARBA00022741"/>
    </source>
</evidence>
<sequence length="244" mass="27242">MMTTAATPRLRLFAGPNGSGKSALLDELRGQFNLGVYVNADEIEKQLVRQRFLHLSDYQLAATQADFVAFLAGGKTAVGAQTSQEIGLHVAENIVVMQPEAAVNSYVAATVADFLRHQLLAARLSFTFESVMSHRSKLEFLQLAAAKGYRTYLYYIATETPAVNVDRVSNRVSKGGHGVSTEKIVSRYAKSLDLLVETMQQVSRAYLFDNSGACIWWFAEYEPDKLTTIGQEIPEWFRRTWMET</sequence>
<name>A0ABP7NQB7_9BACT</name>
<dbReference type="InterPro" id="IPR010488">
    <property type="entry name" value="Zeta_toxin_domain"/>
</dbReference>
<dbReference type="InterPro" id="IPR027417">
    <property type="entry name" value="P-loop_NTPase"/>
</dbReference>
<proteinExistence type="predicted"/>
<keyword evidence="1" id="KW-0547">Nucleotide-binding</keyword>
<organism evidence="4 5">
    <name type="scientific">Hymenobacter algoricola</name>
    <dbReference type="NCBI Taxonomy" id="486267"/>
    <lineage>
        <taxon>Bacteria</taxon>
        <taxon>Pseudomonadati</taxon>
        <taxon>Bacteroidota</taxon>
        <taxon>Cytophagia</taxon>
        <taxon>Cytophagales</taxon>
        <taxon>Hymenobacteraceae</taxon>
        <taxon>Hymenobacter</taxon>
    </lineage>
</organism>
<dbReference type="Gene3D" id="3.40.50.300">
    <property type="entry name" value="P-loop containing nucleotide triphosphate hydrolases"/>
    <property type="match status" value="1"/>
</dbReference>